<dbReference type="AlphaFoldDB" id="A0A9Q8Q9T0"/>
<dbReference type="EMBL" id="CP086354">
    <property type="protein sequence ID" value="UNI15193.1"/>
    <property type="molecule type" value="Genomic_DNA"/>
</dbReference>
<dbReference type="KEGG" id="ptkz:JDV02_001751"/>
<sequence>MSPLALARFWWLRVAVSRLLQQTIGGERLVQQHNVVAAPHTHPVSVARQASGASSSGDASRSTCVAHVATRLLRHDNRTRSLHLWKRRRGLVDVRQMQRQALALGESFA</sequence>
<proteinExistence type="predicted"/>
<evidence type="ECO:0000313" key="2">
    <source>
        <dbReference type="EMBL" id="UNI15193.1"/>
    </source>
</evidence>
<keyword evidence="1" id="KW-0732">Signal</keyword>
<keyword evidence="3" id="KW-1185">Reference proteome</keyword>
<name>A0A9Q8Q9T0_9HYPO</name>
<organism evidence="2 3">
    <name type="scientific">Purpureocillium takamizusanense</name>
    <dbReference type="NCBI Taxonomy" id="2060973"/>
    <lineage>
        <taxon>Eukaryota</taxon>
        <taxon>Fungi</taxon>
        <taxon>Dikarya</taxon>
        <taxon>Ascomycota</taxon>
        <taxon>Pezizomycotina</taxon>
        <taxon>Sordariomycetes</taxon>
        <taxon>Hypocreomycetidae</taxon>
        <taxon>Hypocreales</taxon>
        <taxon>Ophiocordycipitaceae</taxon>
        <taxon>Purpureocillium</taxon>
    </lineage>
</organism>
<dbReference type="RefSeq" id="XP_047838674.1">
    <property type="nucleotide sequence ID" value="XM_047982708.1"/>
</dbReference>
<gene>
    <name evidence="2" type="ORF">JDV02_001751</name>
</gene>
<dbReference type="GeneID" id="72063713"/>
<dbReference type="Proteomes" id="UP000829364">
    <property type="component" value="Chromosome 1"/>
</dbReference>
<evidence type="ECO:0000313" key="3">
    <source>
        <dbReference type="Proteomes" id="UP000829364"/>
    </source>
</evidence>
<feature type="chain" id="PRO_5040171016" description="Secreted protein" evidence="1">
    <location>
        <begin position="27"/>
        <end position="109"/>
    </location>
</feature>
<accession>A0A9Q8Q9T0</accession>
<evidence type="ECO:0000256" key="1">
    <source>
        <dbReference type="SAM" id="SignalP"/>
    </source>
</evidence>
<protein>
    <recommendedName>
        <fullName evidence="4">Secreted protein</fullName>
    </recommendedName>
</protein>
<feature type="signal peptide" evidence="1">
    <location>
        <begin position="1"/>
        <end position="26"/>
    </location>
</feature>
<reference evidence="2" key="1">
    <citation type="submission" date="2021-11" db="EMBL/GenBank/DDBJ databases">
        <title>Purpureocillium_takamizusanense_genome.</title>
        <authorList>
            <person name="Nguyen N.-H."/>
        </authorList>
    </citation>
    <scope>NUCLEOTIDE SEQUENCE</scope>
    <source>
        <strain evidence="2">PT3</strain>
    </source>
</reference>
<evidence type="ECO:0008006" key="4">
    <source>
        <dbReference type="Google" id="ProtNLM"/>
    </source>
</evidence>